<feature type="domain" description="SIS" evidence="10">
    <location>
        <begin position="298"/>
        <end position="437"/>
    </location>
</feature>
<keyword evidence="5 8" id="KW-0808">Transferase</keyword>
<comment type="caution">
    <text evidence="11">The sequence shown here is derived from an EMBL/GenBank/DDBJ whole genome shotgun (WGS) entry which is preliminary data.</text>
</comment>
<keyword evidence="8" id="KW-0963">Cytoplasm</keyword>
<dbReference type="PROSITE" id="PS51464">
    <property type="entry name" value="SIS"/>
    <property type="match status" value="2"/>
</dbReference>
<evidence type="ECO:0000256" key="8">
    <source>
        <dbReference type="HAMAP-Rule" id="MF_00164"/>
    </source>
</evidence>
<dbReference type="Gene3D" id="3.40.50.10490">
    <property type="entry name" value="Glucose-6-phosphate isomerase like protein, domain 1"/>
    <property type="match status" value="2"/>
</dbReference>
<comment type="subunit">
    <text evidence="8">Homodimer.</text>
</comment>
<evidence type="ECO:0000256" key="7">
    <source>
        <dbReference type="ARBA" id="ARBA00022962"/>
    </source>
</evidence>
<dbReference type="HAMAP" id="MF_00164">
    <property type="entry name" value="GlmS"/>
    <property type="match status" value="1"/>
</dbReference>
<evidence type="ECO:0000259" key="9">
    <source>
        <dbReference type="PROSITE" id="PS51278"/>
    </source>
</evidence>
<proteinExistence type="inferred from homology"/>
<dbReference type="InterPro" id="IPR046348">
    <property type="entry name" value="SIS_dom_sf"/>
</dbReference>
<evidence type="ECO:0000256" key="5">
    <source>
        <dbReference type="ARBA" id="ARBA00022679"/>
    </source>
</evidence>
<dbReference type="CDD" id="cd05008">
    <property type="entry name" value="SIS_GlmS_GlmD_1"/>
    <property type="match status" value="1"/>
</dbReference>
<dbReference type="SUPFAM" id="SSF53697">
    <property type="entry name" value="SIS domain"/>
    <property type="match status" value="1"/>
</dbReference>
<feature type="initiator methionine" description="Removed" evidence="8">
    <location>
        <position position="14"/>
    </location>
</feature>
<dbReference type="NCBIfam" id="NF001484">
    <property type="entry name" value="PRK00331.1"/>
    <property type="match status" value="1"/>
</dbReference>
<dbReference type="NCBIfam" id="TIGR01135">
    <property type="entry name" value="glmS"/>
    <property type="match status" value="1"/>
</dbReference>
<dbReference type="InterPro" id="IPR035490">
    <property type="entry name" value="GlmS/FrlB_SIS"/>
</dbReference>
<dbReference type="InterPro" id="IPR005855">
    <property type="entry name" value="GFAT"/>
</dbReference>
<accession>A0ABT9UUG2</accession>
<dbReference type="PROSITE" id="PS51278">
    <property type="entry name" value="GATASE_TYPE_2"/>
    <property type="match status" value="1"/>
</dbReference>
<feature type="active site" description="For Fru-6P isomerization activity" evidence="8">
    <location>
        <position position="616"/>
    </location>
</feature>
<organism evidence="11 12">
    <name type="scientific">Eubacterium multiforme</name>
    <dbReference type="NCBI Taxonomy" id="83339"/>
    <lineage>
        <taxon>Bacteria</taxon>
        <taxon>Bacillati</taxon>
        <taxon>Bacillota</taxon>
        <taxon>Clostridia</taxon>
        <taxon>Eubacteriales</taxon>
        <taxon>Eubacteriaceae</taxon>
        <taxon>Eubacterium</taxon>
    </lineage>
</organism>
<dbReference type="InterPro" id="IPR029055">
    <property type="entry name" value="Ntn_hydrolases_N"/>
</dbReference>
<sequence>MKIKYLDTEGRFFMCGIVGYVGKGQATNFLVEGLSKLEYRGYDSAGVAVIENGEIQIRKQKGRLANLEGSLKENPMEGSIGIGHTRWATHGEPSDVNSHPHLSSKGDIAVVHNGIIENYIELREFLKGKGCKFISETDTEVIPNLIEYYYEGDLFKAVVRASKDLQGSFAIGVISNNEPNKLVAVRKDSPLIVGLKEDENFIASDIPAVLNYTKDVYLLEDNEFVVITEEGVKLLDENGNNIDKEVFKVTWNADAAEKGGFDSFMLKEIHEQPRAIKDTMTSRVSMEHGISFDDFKISKEELENIDRIYMVACGTAYHACLMGKASIEKLARIPVEVDIASEFRYRDPIVTNKSLVIVLSQSGETADTLAVLRDCNKMGAKTLAVTNVVGSTISREADHVIYTMAGPEISVASTKAYTTQVVVMHTIAMYFGELLGKINKEEINNLKKELLLIPEKVEEVLKDTEKVKEIAEEIKDEDDIFFLGRGMDFALALEGSLKLKEISYIHSEAYAGGELKHGPIALIESGTKVVSVLTQKNLIDKMISNVVEIKSRGAINFGITFKGMEKVQEVLDRVLFIPETIDMFAPILAAIQLQLLAYYVASLKGFDIDKPRNLAKSVTVE</sequence>
<evidence type="ECO:0000256" key="6">
    <source>
        <dbReference type="ARBA" id="ARBA00022737"/>
    </source>
</evidence>
<protein>
    <recommendedName>
        <fullName evidence="3 8">Glutamine--fructose-6-phosphate aminotransferase [isomerizing]</fullName>
        <ecNumber evidence="2 8">2.6.1.16</ecNumber>
    </recommendedName>
    <alternativeName>
        <fullName evidence="8">D-fructose-6-phosphate amidotransferase</fullName>
    </alternativeName>
    <alternativeName>
        <fullName evidence="8">GFAT</fullName>
    </alternativeName>
    <alternativeName>
        <fullName evidence="8">Glucosamine-6-phosphate synthase</fullName>
    </alternativeName>
    <alternativeName>
        <fullName evidence="8">Hexosephosphate aminotransferase</fullName>
    </alternativeName>
    <alternativeName>
        <fullName evidence="8">L-glutamine--D-fructose-6-phosphate amidotransferase</fullName>
    </alternativeName>
</protein>
<dbReference type="Proteomes" id="UP001228504">
    <property type="component" value="Unassembled WGS sequence"/>
</dbReference>
<dbReference type="PANTHER" id="PTHR10937">
    <property type="entry name" value="GLUCOSAMINE--FRUCTOSE-6-PHOSPHATE AMINOTRANSFERASE, ISOMERIZING"/>
    <property type="match status" value="1"/>
</dbReference>
<feature type="domain" description="SIS" evidence="10">
    <location>
        <begin position="470"/>
        <end position="611"/>
    </location>
</feature>
<evidence type="ECO:0000256" key="1">
    <source>
        <dbReference type="ARBA" id="ARBA00001031"/>
    </source>
</evidence>
<gene>
    <name evidence="8" type="primary">glmS</name>
    <name evidence="11" type="ORF">J2S18_001868</name>
</gene>
<evidence type="ECO:0000259" key="10">
    <source>
        <dbReference type="PROSITE" id="PS51464"/>
    </source>
</evidence>
<comment type="function">
    <text evidence="8">Catalyzes the first step in hexosamine metabolism, converting fructose-6P into glucosamine-6P using glutamine as a nitrogen source.</text>
</comment>
<dbReference type="Pfam" id="PF13522">
    <property type="entry name" value="GATase_6"/>
    <property type="match status" value="1"/>
</dbReference>
<evidence type="ECO:0000256" key="4">
    <source>
        <dbReference type="ARBA" id="ARBA00022576"/>
    </source>
</evidence>
<keyword evidence="4 8" id="KW-0032">Aminotransferase</keyword>
<dbReference type="InterPro" id="IPR017932">
    <property type="entry name" value="GATase_2_dom"/>
</dbReference>
<dbReference type="Gene3D" id="3.60.20.10">
    <property type="entry name" value="Glutamine Phosphoribosylpyrophosphate, subunit 1, domain 1"/>
    <property type="match status" value="1"/>
</dbReference>
<dbReference type="CDD" id="cd00714">
    <property type="entry name" value="GFAT"/>
    <property type="match status" value="1"/>
</dbReference>
<dbReference type="EMBL" id="JAUSUF010000005">
    <property type="protein sequence ID" value="MDQ0149937.1"/>
    <property type="molecule type" value="Genomic_DNA"/>
</dbReference>
<name>A0ABT9UUG2_9FIRM</name>
<dbReference type="InterPro" id="IPR035466">
    <property type="entry name" value="GlmS/AgaS_SIS"/>
</dbReference>
<evidence type="ECO:0000256" key="3">
    <source>
        <dbReference type="ARBA" id="ARBA00016090"/>
    </source>
</evidence>
<dbReference type="EC" id="2.6.1.16" evidence="2 8"/>
<keyword evidence="6" id="KW-0677">Repeat</keyword>
<keyword evidence="12" id="KW-1185">Reference proteome</keyword>
<keyword evidence="7" id="KW-0315">Glutamine amidotransferase</keyword>
<evidence type="ECO:0000313" key="11">
    <source>
        <dbReference type="EMBL" id="MDQ0149937.1"/>
    </source>
</evidence>
<comment type="subcellular location">
    <subcellularLocation>
        <location evidence="8">Cytoplasm</location>
    </subcellularLocation>
</comment>
<feature type="domain" description="Glutamine amidotransferase type-2" evidence="9">
    <location>
        <begin position="15"/>
        <end position="230"/>
    </location>
</feature>
<comment type="catalytic activity">
    <reaction evidence="1 8">
        <text>D-fructose 6-phosphate + L-glutamine = D-glucosamine 6-phosphate + L-glutamate</text>
        <dbReference type="Rhea" id="RHEA:13237"/>
        <dbReference type="ChEBI" id="CHEBI:29985"/>
        <dbReference type="ChEBI" id="CHEBI:58359"/>
        <dbReference type="ChEBI" id="CHEBI:58725"/>
        <dbReference type="ChEBI" id="CHEBI:61527"/>
        <dbReference type="EC" id="2.6.1.16"/>
    </reaction>
</comment>
<dbReference type="InterPro" id="IPR047084">
    <property type="entry name" value="GFAT_N"/>
</dbReference>
<evidence type="ECO:0000313" key="12">
    <source>
        <dbReference type="Proteomes" id="UP001228504"/>
    </source>
</evidence>
<dbReference type="Pfam" id="PF01380">
    <property type="entry name" value="SIS"/>
    <property type="match status" value="2"/>
</dbReference>
<dbReference type="SUPFAM" id="SSF56235">
    <property type="entry name" value="N-terminal nucleophile aminohydrolases (Ntn hydrolases)"/>
    <property type="match status" value="1"/>
</dbReference>
<dbReference type="GO" id="GO:0004360">
    <property type="term" value="F:glutamine-fructose-6-phosphate transaminase (isomerizing) activity"/>
    <property type="evidence" value="ECO:0007669"/>
    <property type="project" value="UniProtKB-EC"/>
</dbReference>
<dbReference type="InterPro" id="IPR001347">
    <property type="entry name" value="SIS_dom"/>
</dbReference>
<reference evidence="11 12" key="1">
    <citation type="submission" date="2023-07" db="EMBL/GenBank/DDBJ databases">
        <title>Genomic Encyclopedia of Type Strains, Phase IV (KMG-IV): sequencing the most valuable type-strain genomes for metagenomic binning, comparative biology and taxonomic classification.</title>
        <authorList>
            <person name="Goeker M."/>
        </authorList>
    </citation>
    <scope>NUCLEOTIDE SEQUENCE [LARGE SCALE GENOMIC DNA]</scope>
    <source>
        <strain evidence="11 12">DSM 20694</strain>
    </source>
</reference>
<feature type="active site" description="Nucleophile; for GATase activity" evidence="8">
    <location>
        <position position="15"/>
    </location>
</feature>
<dbReference type="CDD" id="cd05009">
    <property type="entry name" value="SIS_GlmS_GlmD_2"/>
    <property type="match status" value="1"/>
</dbReference>
<evidence type="ECO:0000256" key="2">
    <source>
        <dbReference type="ARBA" id="ARBA00012916"/>
    </source>
</evidence>
<dbReference type="PANTHER" id="PTHR10937:SF0">
    <property type="entry name" value="GLUTAMINE--FRUCTOSE-6-PHOSPHATE TRANSAMINASE (ISOMERIZING)"/>
    <property type="match status" value="1"/>
</dbReference>